<reference evidence="10" key="1">
    <citation type="journal article" date="2014" name="Int. J. Syst. Evol. Microbiol.">
        <title>Complete genome sequence of Corynebacterium casei LMG S-19264T (=DSM 44701T), isolated from a smear-ripened cheese.</title>
        <authorList>
            <consortium name="US DOE Joint Genome Institute (JGI-PGF)"/>
            <person name="Walter F."/>
            <person name="Albersmeier A."/>
            <person name="Kalinowski J."/>
            <person name="Ruckert C."/>
        </authorList>
    </citation>
    <scope>NUCLEOTIDE SEQUENCE</scope>
    <source>
        <strain evidence="10">JCM 31740</strain>
    </source>
</reference>
<feature type="short sequence motif" description="Q motif" evidence="5">
    <location>
        <begin position="1"/>
        <end position="26"/>
    </location>
</feature>
<evidence type="ECO:0000313" key="10">
    <source>
        <dbReference type="EMBL" id="GGU04339.1"/>
    </source>
</evidence>
<evidence type="ECO:0000256" key="3">
    <source>
        <dbReference type="ARBA" id="ARBA00022806"/>
    </source>
</evidence>
<dbReference type="Pfam" id="PF00270">
    <property type="entry name" value="DEAD"/>
    <property type="match status" value="1"/>
</dbReference>
<name>A0A348B3Q4_9CREN</name>
<dbReference type="Gene3D" id="3.40.50.300">
    <property type="entry name" value="P-loop containing nucleotide triphosphate hydrolases"/>
    <property type="match status" value="2"/>
</dbReference>
<dbReference type="EMBL" id="AP018553">
    <property type="protein sequence ID" value="BBD72806.1"/>
    <property type="molecule type" value="Genomic_DNA"/>
</dbReference>
<sequence>MIENLSENVKRALRDMGFKEPTAVQSVVIPMLLQGESVLVQARTGSGKTAAYGVPLVELGRPGLVVVPTRELARQTSFEIKRIGKYARTKVGTVFGGVGYGGQAEECEAEVVVGTPGRLLDLWGKGWLDLQRFSFVVIDEADTMLDMGFIEDVEEILVNTARDVVGFFSATIPRPVESVARKYAEAKVVRLTAGTDYEVADVGQRFVRVRDRWTSKVTALVSDVEPNTVVFVNTKARAEELFYELRRRGLSVTKLHGDLPQTVRNRNMDLFRSGRYDVLVATDLGARGINVMSLRKVINFDVPRDPLLYIHRIGRTGRLNNSGEAITYYTGEDEEAVKKIKQVINA</sequence>
<dbReference type="SMART" id="SM00487">
    <property type="entry name" value="DEXDc"/>
    <property type="match status" value="1"/>
</dbReference>
<keyword evidence="11" id="KW-1185">Reference proteome</keyword>
<dbReference type="InterPro" id="IPR027417">
    <property type="entry name" value="P-loop_NTPase"/>
</dbReference>
<dbReference type="InterPro" id="IPR014014">
    <property type="entry name" value="RNA_helicase_DEAD_Q_motif"/>
</dbReference>
<dbReference type="GO" id="GO:0005524">
    <property type="term" value="F:ATP binding"/>
    <property type="evidence" value="ECO:0007669"/>
    <property type="project" value="UniProtKB-KW"/>
</dbReference>
<dbReference type="Proteomes" id="UP000276741">
    <property type="component" value="Chromosome"/>
</dbReference>
<dbReference type="PANTHER" id="PTHR47959">
    <property type="entry name" value="ATP-DEPENDENT RNA HELICASE RHLE-RELATED"/>
    <property type="match status" value="1"/>
</dbReference>
<dbReference type="SUPFAM" id="SSF52540">
    <property type="entry name" value="P-loop containing nucleoside triphosphate hydrolases"/>
    <property type="match status" value="1"/>
</dbReference>
<accession>A0A348B3Q4</accession>
<dbReference type="GO" id="GO:0003724">
    <property type="term" value="F:RNA helicase activity"/>
    <property type="evidence" value="ECO:0007669"/>
    <property type="project" value="InterPro"/>
</dbReference>
<reference evidence="10" key="4">
    <citation type="submission" date="2020-09" db="EMBL/GenBank/DDBJ databases">
        <authorList>
            <person name="Sun Q."/>
            <person name="Ohkuma M."/>
        </authorList>
    </citation>
    <scope>NUCLEOTIDE SEQUENCE</scope>
    <source>
        <strain evidence="10">JCM 31740</strain>
    </source>
</reference>
<dbReference type="InterPro" id="IPR044742">
    <property type="entry name" value="DEAD/DEAH_RhlB"/>
</dbReference>
<evidence type="ECO:0000256" key="1">
    <source>
        <dbReference type="ARBA" id="ARBA00022741"/>
    </source>
</evidence>
<dbReference type="InterPro" id="IPR001650">
    <property type="entry name" value="Helicase_C-like"/>
</dbReference>
<dbReference type="AlphaFoldDB" id="A0A348B3Q4"/>
<evidence type="ECO:0000259" key="7">
    <source>
        <dbReference type="PROSITE" id="PS51194"/>
    </source>
</evidence>
<protein>
    <submittedName>
        <fullName evidence="9">ATP-dependent RNA helicase</fullName>
    </submittedName>
</protein>
<evidence type="ECO:0000256" key="4">
    <source>
        <dbReference type="ARBA" id="ARBA00022840"/>
    </source>
</evidence>
<keyword evidence="3 9" id="KW-0347">Helicase</keyword>
<reference evidence="11" key="2">
    <citation type="submission" date="2018-04" db="EMBL/GenBank/DDBJ databases">
        <title>Complete genome sequence of Sulfodiicoccus acidiphilus strain HS-1.</title>
        <authorList>
            <person name="Sakai H.D."/>
            <person name="Kurosawa N."/>
        </authorList>
    </citation>
    <scope>NUCLEOTIDE SEQUENCE [LARGE SCALE GENOMIC DNA]</scope>
    <source>
        <strain evidence="11">HS-1</strain>
    </source>
</reference>
<dbReference type="GO" id="GO:0016787">
    <property type="term" value="F:hydrolase activity"/>
    <property type="evidence" value="ECO:0007669"/>
    <property type="project" value="UniProtKB-KW"/>
</dbReference>
<evidence type="ECO:0000256" key="2">
    <source>
        <dbReference type="ARBA" id="ARBA00022801"/>
    </source>
</evidence>
<dbReference type="InterPro" id="IPR050079">
    <property type="entry name" value="DEAD_box_RNA_helicase"/>
</dbReference>
<organism evidence="9 11">
    <name type="scientific">Sulfodiicoccus acidiphilus</name>
    <dbReference type="NCBI Taxonomy" id="1670455"/>
    <lineage>
        <taxon>Archaea</taxon>
        <taxon>Thermoproteota</taxon>
        <taxon>Thermoprotei</taxon>
        <taxon>Sulfolobales</taxon>
        <taxon>Sulfolobaceae</taxon>
        <taxon>Sulfodiicoccus</taxon>
    </lineage>
</organism>
<dbReference type="CDD" id="cd18787">
    <property type="entry name" value="SF2_C_DEAD"/>
    <property type="match status" value="1"/>
</dbReference>
<dbReference type="GO" id="GO:0140097">
    <property type="term" value="F:catalytic activity, acting on DNA"/>
    <property type="evidence" value="ECO:0007669"/>
    <property type="project" value="UniProtKB-ARBA"/>
</dbReference>
<dbReference type="SMART" id="SM00490">
    <property type="entry name" value="HELICc"/>
    <property type="match status" value="1"/>
</dbReference>
<reference evidence="9" key="3">
    <citation type="journal article" date="2019" name="BMC Res. Notes">
        <title>Complete genome sequence of the Sulfodiicoccus acidiphilus strain HS-1T, the first crenarchaeon that lacks polB3, isolated from an acidic hot spring in Ohwaku-dani, Hakone, Japan.</title>
        <authorList>
            <person name="Sakai H.D."/>
            <person name="Kurosawa N."/>
        </authorList>
    </citation>
    <scope>NUCLEOTIDE SEQUENCE</scope>
    <source>
        <strain evidence="9">HS-1</strain>
    </source>
</reference>
<dbReference type="InterPro" id="IPR014001">
    <property type="entry name" value="Helicase_ATP-bd"/>
</dbReference>
<evidence type="ECO:0000259" key="6">
    <source>
        <dbReference type="PROSITE" id="PS51192"/>
    </source>
</evidence>
<dbReference type="CDD" id="cd00268">
    <property type="entry name" value="DEADc"/>
    <property type="match status" value="1"/>
</dbReference>
<dbReference type="PROSITE" id="PS51195">
    <property type="entry name" value="Q_MOTIF"/>
    <property type="match status" value="1"/>
</dbReference>
<dbReference type="GeneID" id="38666708"/>
<evidence type="ECO:0000313" key="11">
    <source>
        <dbReference type="Proteomes" id="UP000276741"/>
    </source>
</evidence>
<dbReference type="GO" id="GO:0005829">
    <property type="term" value="C:cytosol"/>
    <property type="evidence" value="ECO:0007669"/>
    <property type="project" value="TreeGrafter"/>
</dbReference>
<gene>
    <name evidence="10" type="ORF">GCM10007116_21290</name>
    <name evidence="9" type="ORF">HS1genome_1195</name>
</gene>
<feature type="domain" description="Helicase C-terminal" evidence="7">
    <location>
        <begin position="216"/>
        <end position="346"/>
    </location>
</feature>
<evidence type="ECO:0000313" key="9">
    <source>
        <dbReference type="EMBL" id="BBD72806.1"/>
    </source>
</evidence>
<evidence type="ECO:0000256" key="5">
    <source>
        <dbReference type="PROSITE-ProRule" id="PRU00552"/>
    </source>
</evidence>
<dbReference type="Proteomes" id="UP000616143">
    <property type="component" value="Unassembled WGS sequence"/>
</dbReference>
<evidence type="ECO:0000259" key="8">
    <source>
        <dbReference type="PROSITE" id="PS51195"/>
    </source>
</evidence>
<keyword evidence="1" id="KW-0547">Nucleotide-binding</keyword>
<feature type="domain" description="DEAD-box RNA helicase Q" evidence="8">
    <location>
        <begin position="1"/>
        <end position="26"/>
    </location>
</feature>
<dbReference type="PANTHER" id="PTHR47959:SF1">
    <property type="entry name" value="ATP-DEPENDENT RNA HELICASE DBPA"/>
    <property type="match status" value="1"/>
</dbReference>
<dbReference type="KEGG" id="sacd:HS1genome_1195"/>
<dbReference type="RefSeq" id="WP_126450035.1">
    <property type="nucleotide sequence ID" value="NZ_AP018553.1"/>
</dbReference>
<dbReference type="InterPro" id="IPR011545">
    <property type="entry name" value="DEAD/DEAH_box_helicase_dom"/>
</dbReference>
<dbReference type="GO" id="GO:0003676">
    <property type="term" value="F:nucleic acid binding"/>
    <property type="evidence" value="ECO:0007669"/>
    <property type="project" value="InterPro"/>
</dbReference>
<keyword evidence="2" id="KW-0378">Hydrolase</keyword>
<dbReference type="OrthoDB" id="4631at2157"/>
<dbReference type="EMBL" id="BMQS01000028">
    <property type="protein sequence ID" value="GGU04339.1"/>
    <property type="molecule type" value="Genomic_DNA"/>
</dbReference>
<dbReference type="PROSITE" id="PS51194">
    <property type="entry name" value="HELICASE_CTER"/>
    <property type="match status" value="1"/>
</dbReference>
<proteinExistence type="predicted"/>
<feature type="domain" description="Helicase ATP-binding" evidence="6">
    <location>
        <begin position="29"/>
        <end position="190"/>
    </location>
</feature>
<dbReference type="PROSITE" id="PS51192">
    <property type="entry name" value="HELICASE_ATP_BIND_1"/>
    <property type="match status" value="1"/>
</dbReference>
<dbReference type="Pfam" id="PF00271">
    <property type="entry name" value="Helicase_C"/>
    <property type="match status" value="1"/>
</dbReference>
<keyword evidence="4" id="KW-0067">ATP-binding</keyword>